<accession>A0A0K2V407</accession>
<reference evidence="1" key="1">
    <citation type="submission" date="2014-05" db="EMBL/GenBank/DDBJ databases">
        <authorList>
            <person name="Chronopoulou M."/>
        </authorList>
    </citation>
    <scope>NUCLEOTIDE SEQUENCE</scope>
    <source>
        <tissue evidence="1">Whole organism</tissue>
    </source>
</reference>
<evidence type="ECO:0000313" key="1">
    <source>
        <dbReference type="EMBL" id="CDW45045.1"/>
    </source>
</evidence>
<sequence length="11" mass="1259">MCMVCSRNLDS</sequence>
<organism evidence="1">
    <name type="scientific">Lepeophtheirus salmonis</name>
    <name type="common">Salmon louse</name>
    <name type="synonym">Caligus salmonis</name>
    <dbReference type="NCBI Taxonomy" id="72036"/>
    <lineage>
        <taxon>Eukaryota</taxon>
        <taxon>Metazoa</taxon>
        <taxon>Ecdysozoa</taxon>
        <taxon>Arthropoda</taxon>
        <taxon>Crustacea</taxon>
        <taxon>Multicrustacea</taxon>
        <taxon>Hexanauplia</taxon>
        <taxon>Copepoda</taxon>
        <taxon>Siphonostomatoida</taxon>
        <taxon>Caligidae</taxon>
        <taxon>Lepeophtheirus</taxon>
    </lineage>
</organism>
<name>A0A0K2V407_LEPSM</name>
<protein>
    <submittedName>
        <fullName evidence="1">Uncharacterized protein</fullName>
    </submittedName>
</protein>
<dbReference type="EMBL" id="HACA01027684">
    <property type="protein sequence ID" value="CDW45045.1"/>
    <property type="molecule type" value="Transcribed_RNA"/>
</dbReference>
<proteinExistence type="predicted"/>